<protein>
    <submittedName>
        <fullName evidence="1">Uncharacterized protein</fullName>
    </submittedName>
</protein>
<organism evidence="1 2">
    <name type="scientific">Lactuca sativa</name>
    <name type="common">Garden lettuce</name>
    <dbReference type="NCBI Taxonomy" id="4236"/>
    <lineage>
        <taxon>Eukaryota</taxon>
        <taxon>Viridiplantae</taxon>
        <taxon>Streptophyta</taxon>
        <taxon>Embryophyta</taxon>
        <taxon>Tracheophyta</taxon>
        <taxon>Spermatophyta</taxon>
        <taxon>Magnoliopsida</taxon>
        <taxon>eudicotyledons</taxon>
        <taxon>Gunneridae</taxon>
        <taxon>Pentapetalae</taxon>
        <taxon>asterids</taxon>
        <taxon>campanulids</taxon>
        <taxon>Asterales</taxon>
        <taxon>Asteraceae</taxon>
        <taxon>Cichorioideae</taxon>
        <taxon>Cichorieae</taxon>
        <taxon>Lactucinae</taxon>
        <taxon>Lactuca</taxon>
    </lineage>
</organism>
<sequence length="91" mass="10975">MVVEGWMKQLVGVGAVTSEAAQHRWFWSLKRVIVHARSTRRLLELNNDFIEYYGEGSKFYQRDWWWLKQELKVEEQCLSKRCNQRNDIPNS</sequence>
<dbReference type="EMBL" id="NBSK02000001">
    <property type="protein sequence ID" value="KAJ0227400.1"/>
    <property type="molecule type" value="Genomic_DNA"/>
</dbReference>
<reference evidence="1 2" key="1">
    <citation type="journal article" date="2017" name="Nat. Commun.">
        <title>Genome assembly with in vitro proximity ligation data and whole-genome triplication in lettuce.</title>
        <authorList>
            <person name="Reyes-Chin-Wo S."/>
            <person name="Wang Z."/>
            <person name="Yang X."/>
            <person name="Kozik A."/>
            <person name="Arikit S."/>
            <person name="Song C."/>
            <person name="Xia L."/>
            <person name="Froenicke L."/>
            <person name="Lavelle D.O."/>
            <person name="Truco M.J."/>
            <person name="Xia R."/>
            <person name="Zhu S."/>
            <person name="Xu C."/>
            <person name="Xu H."/>
            <person name="Xu X."/>
            <person name="Cox K."/>
            <person name="Korf I."/>
            <person name="Meyers B.C."/>
            <person name="Michelmore R.W."/>
        </authorList>
    </citation>
    <scope>NUCLEOTIDE SEQUENCE [LARGE SCALE GENOMIC DNA]</scope>
    <source>
        <strain evidence="2">cv. Salinas</strain>
        <tissue evidence="1">Seedlings</tissue>
    </source>
</reference>
<accession>A0A9R1WR86</accession>
<name>A0A9R1WR86_LACSA</name>
<keyword evidence="2" id="KW-1185">Reference proteome</keyword>
<proteinExistence type="predicted"/>
<comment type="caution">
    <text evidence="1">The sequence shown here is derived from an EMBL/GenBank/DDBJ whole genome shotgun (WGS) entry which is preliminary data.</text>
</comment>
<gene>
    <name evidence="1" type="ORF">LSAT_V11C100006260</name>
</gene>
<dbReference type="AlphaFoldDB" id="A0A9R1WR86"/>
<dbReference type="Proteomes" id="UP000235145">
    <property type="component" value="Unassembled WGS sequence"/>
</dbReference>
<evidence type="ECO:0000313" key="2">
    <source>
        <dbReference type="Proteomes" id="UP000235145"/>
    </source>
</evidence>
<evidence type="ECO:0000313" key="1">
    <source>
        <dbReference type="EMBL" id="KAJ0227400.1"/>
    </source>
</evidence>